<dbReference type="EMBL" id="JAFLCK010000001">
    <property type="protein sequence ID" value="MBN8658898.1"/>
    <property type="molecule type" value="Genomic_DNA"/>
</dbReference>
<dbReference type="GO" id="GO:0003825">
    <property type="term" value="F:alpha,alpha-trehalose-phosphate synthase (UDP-forming) activity"/>
    <property type="evidence" value="ECO:0007669"/>
    <property type="project" value="TreeGrafter"/>
</dbReference>
<dbReference type="SUPFAM" id="SSF53756">
    <property type="entry name" value="UDP-Glycosyltransferase/glycogen phosphorylase"/>
    <property type="match status" value="1"/>
</dbReference>
<dbReference type="Proteomes" id="UP000664277">
    <property type="component" value="Unassembled WGS sequence"/>
</dbReference>
<accession>A0A8J7PBM0</accession>
<name>A0A8J7PBM0_9BACT</name>
<dbReference type="Gene3D" id="3.40.50.2000">
    <property type="entry name" value="Glycogen Phosphorylase B"/>
    <property type="match status" value="2"/>
</dbReference>
<comment type="caution">
    <text evidence="2">The sequence shown here is derived from an EMBL/GenBank/DDBJ whole genome shotgun (WGS) entry which is preliminary data.</text>
</comment>
<dbReference type="PANTHER" id="PTHR10788">
    <property type="entry name" value="TREHALOSE-6-PHOSPHATE SYNTHASE"/>
    <property type="match status" value="1"/>
</dbReference>
<comment type="similarity">
    <text evidence="1">Belongs to the glycosyltransferase 20 family.</text>
</comment>
<dbReference type="Pfam" id="PF00982">
    <property type="entry name" value="Glyco_transf_20"/>
    <property type="match status" value="1"/>
</dbReference>
<protein>
    <submittedName>
        <fullName evidence="2">Trehalose-6-phosphate synthase</fullName>
    </submittedName>
</protein>
<gene>
    <name evidence="2" type="ORF">J0M35_00935</name>
</gene>
<dbReference type="AlphaFoldDB" id="A0A8J7PBM0"/>
<evidence type="ECO:0000313" key="3">
    <source>
        <dbReference type="Proteomes" id="UP000664277"/>
    </source>
</evidence>
<dbReference type="GO" id="GO:0005992">
    <property type="term" value="P:trehalose biosynthetic process"/>
    <property type="evidence" value="ECO:0007669"/>
    <property type="project" value="InterPro"/>
</dbReference>
<dbReference type="InterPro" id="IPR001830">
    <property type="entry name" value="Glyco_trans_20"/>
</dbReference>
<organism evidence="2 3">
    <name type="scientific">Candidatus Obscuribacter phosphatis</name>
    <dbReference type="NCBI Taxonomy" id="1906157"/>
    <lineage>
        <taxon>Bacteria</taxon>
        <taxon>Bacillati</taxon>
        <taxon>Candidatus Melainabacteria</taxon>
        <taxon>Candidatus Obscuribacterales</taxon>
        <taxon>Candidatus Obscuribacteraceae</taxon>
        <taxon>Candidatus Obscuribacter</taxon>
    </lineage>
</organism>
<reference evidence="2" key="1">
    <citation type="submission" date="2021-02" db="EMBL/GenBank/DDBJ databases">
        <title>Genome-Resolved Metagenomics of a Microbial Community Performing Photosynthetic Biological Nutrient Removal.</title>
        <authorList>
            <person name="Mcdaniel E.A."/>
        </authorList>
    </citation>
    <scope>NUCLEOTIDE SEQUENCE</scope>
    <source>
        <strain evidence="2">UWPOB_OBS1</strain>
    </source>
</reference>
<proteinExistence type="inferred from homology"/>
<evidence type="ECO:0000313" key="2">
    <source>
        <dbReference type="EMBL" id="MBN8658898.1"/>
    </source>
</evidence>
<dbReference type="PANTHER" id="PTHR10788:SF106">
    <property type="entry name" value="BCDNA.GH08860"/>
    <property type="match status" value="1"/>
</dbReference>
<sequence length="500" mass="56243">MSSIVQSRMQARAQSALSVPQSEELELALPSVSVISYSGPGGVGGVPASLAPMVKRLNTRVNWYALTEQPQADFTPPSEGNGRLSVKQQKAQSPTYFGFSFHKPTLPERLMDGHRRFCQSYLSPLLHGFPERAIFDQEDWKSFKQLNELMASHCLIANSDSYPSLFWLHDYQLSLASMLIGSQAGILLSQFWHVPFPSAKIITAYPCGKELVEALLQNRLVGFHTKDYAENFMDAAQFFYPELEVDRLAMTLISDRGKRTKLSVMPLGIDVPYWQNLARISKPYSEALAFKHDLAPQVILGVDRLESNKGILERLQGLKHLLSNKPEWHKRFHFVQIAQEVKEPSDELKEYTEAVERKIAIINNEFAKENWSPIIYIKGSLNHEELAAWYQKASVLSVNSTADGLNLVAKEFVAAREDEQGALVLSKNAGVSRELSHGAYLVDPNDAAGLSSQLFNALTADAEENHRRMLSLRHAIGWNQLHSWAQGFLRETLTTEENKF</sequence>
<evidence type="ECO:0000256" key="1">
    <source>
        <dbReference type="ARBA" id="ARBA00008799"/>
    </source>
</evidence>